<dbReference type="GO" id="GO:0003682">
    <property type="term" value="F:chromatin binding"/>
    <property type="evidence" value="ECO:0007669"/>
    <property type="project" value="EnsemblFungi"/>
</dbReference>
<dbReference type="GO" id="GO:0035267">
    <property type="term" value="C:NuA4 histone acetyltransferase complex"/>
    <property type="evidence" value="ECO:0007669"/>
    <property type="project" value="EnsemblFungi"/>
</dbReference>
<dbReference type="InterPro" id="IPR004000">
    <property type="entry name" value="Actin"/>
</dbReference>
<evidence type="ECO:0000313" key="2">
    <source>
        <dbReference type="EMBL" id="ODQ72650.1"/>
    </source>
</evidence>
<reference evidence="2 3" key="1">
    <citation type="journal article" date="2016" name="Proc. Natl. Acad. Sci. U.S.A.">
        <title>Comparative genomics of biotechnologically important yeasts.</title>
        <authorList>
            <person name="Riley R."/>
            <person name="Haridas S."/>
            <person name="Wolfe K.H."/>
            <person name="Lopes M.R."/>
            <person name="Hittinger C.T."/>
            <person name="Goeker M."/>
            <person name="Salamov A.A."/>
            <person name="Wisecaver J.H."/>
            <person name="Long T.M."/>
            <person name="Calvey C.H."/>
            <person name="Aerts A.L."/>
            <person name="Barry K.W."/>
            <person name="Choi C."/>
            <person name="Clum A."/>
            <person name="Coughlan A.Y."/>
            <person name="Deshpande S."/>
            <person name="Douglass A.P."/>
            <person name="Hanson S.J."/>
            <person name="Klenk H.-P."/>
            <person name="LaButti K.M."/>
            <person name="Lapidus A."/>
            <person name="Lindquist E.A."/>
            <person name="Lipzen A.M."/>
            <person name="Meier-Kolthoff J.P."/>
            <person name="Ohm R.A."/>
            <person name="Otillar R.P."/>
            <person name="Pangilinan J.L."/>
            <person name="Peng Y."/>
            <person name="Rokas A."/>
            <person name="Rosa C.A."/>
            <person name="Scheuner C."/>
            <person name="Sibirny A.A."/>
            <person name="Slot J.C."/>
            <person name="Stielow J.B."/>
            <person name="Sun H."/>
            <person name="Kurtzman C.P."/>
            <person name="Blackwell M."/>
            <person name="Grigoriev I.V."/>
            <person name="Jeffries T.W."/>
        </authorList>
    </citation>
    <scope>NUCLEOTIDE SEQUENCE [LARGE SCALE GENOMIC DNA]</scope>
    <source>
        <strain evidence="2 3">NRRL Y-11557</strain>
    </source>
</reference>
<dbReference type="STRING" id="675824.A0A1E3Q4W6"/>
<dbReference type="InterPro" id="IPR043129">
    <property type="entry name" value="ATPase_NBD"/>
</dbReference>
<name>A0A1E3Q4W6_LIPST</name>
<sequence>MANAPAPAVYGGDEISALVIDPGSSWTRVGFAGEDTPKVVVPTFYGKAGDKIYVGDNDLHSPRPGMEILSPMSDGCINDWEMTVKIWDYALSRRLYTEAKEHPLLITEPSWNPPKDREKTTEVAFEELGVPAFYLAKEAVCSAFACGKPTALVVDVGSAVASVTPIIDGLVLKKATFHSDFAGDYINSHIAALFKSKNITLTPHFMIAKKIPVEIGQPPQATLKSFDGLTESFLEFQRGRILNEFKESTSGVLEQSYNEVIANIRPSRPFEFPDGYNLNFGADRYVTTEPLFQPQAYPLPDSTVDSSSQGITELITTSVNACDVDARANLVNNIVLIGGTSLLQGFTERTNIELNQAFPGMKIRIQAPGNSSERKYAGWIGGSILASLGTFHQMWIGKREYDEIGPAVVEKRCK</sequence>
<accession>A0A1E3Q4W6</accession>
<comment type="similarity">
    <text evidence="1">Belongs to the actin family.</text>
</comment>
<dbReference type="FunFam" id="3.30.420.40:FF:000058">
    <property type="entry name" value="Putative actin-related protein 5"/>
    <property type="match status" value="1"/>
</dbReference>
<dbReference type="FunFam" id="3.30.420.40:FF:000050">
    <property type="entry name" value="Actin, alpha skeletal muscle"/>
    <property type="match status" value="1"/>
</dbReference>
<dbReference type="PRINTS" id="PR00190">
    <property type="entry name" value="ACTIN"/>
</dbReference>
<protein>
    <recommendedName>
        <fullName evidence="4">Actin</fullName>
    </recommendedName>
</protein>
<dbReference type="GO" id="GO:0006338">
    <property type="term" value="P:chromatin remodeling"/>
    <property type="evidence" value="ECO:0007669"/>
    <property type="project" value="EnsemblFungi"/>
</dbReference>
<dbReference type="PANTHER" id="PTHR11937">
    <property type="entry name" value="ACTIN"/>
    <property type="match status" value="1"/>
</dbReference>
<dbReference type="GO" id="GO:0005524">
    <property type="term" value="F:ATP binding"/>
    <property type="evidence" value="ECO:0007669"/>
    <property type="project" value="EnsemblFungi"/>
</dbReference>
<dbReference type="CDD" id="cd13395">
    <property type="entry name" value="ASKHA_NBD_Arp4_ACTL6-like"/>
    <property type="match status" value="1"/>
</dbReference>
<organism evidence="2 3">
    <name type="scientific">Lipomyces starkeyi NRRL Y-11557</name>
    <dbReference type="NCBI Taxonomy" id="675824"/>
    <lineage>
        <taxon>Eukaryota</taxon>
        <taxon>Fungi</taxon>
        <taxon>Dikarya</taxon>
        <taxon>Ascomycota</taxon>
        <taxon>Saccharomycotina</taxon>
        <taxon>Lipomycetes</taxon>
        <taxon>Lipomycetales</taxon>
        <taxon>Lipomycetaceae</taxon>
        <taxon>Lipomyces</taxon>
    </lineage>
</organism>
<dbReference type="Pfam" id="PF00022">
    <property type="entry name" value="Actin"/>
    <property type="match status" value="1"/>
</dbReference>
<evidence type="ECO:0000313" key="3">
    <source>
        <dbReference type="Proteomes" id="UP000094385"/>
    </source>
</evidence>
<dbReference type="GO" id="GO:0051382">
    <property type="term" value="P:kinetochore assembly"/>
    <property type="evidence" value="ECO:0007669"/>
    <property type="project" value="EnsemblFungi"/>
</dbReference>
<dbReference type="Gene3D" id="3.90.640.10">
    <property type="entry name" value="Actin, Chain A, domain 4"/>
    <property type="match status" value="1"/>
</dbReference>
<proteinExistence type="inferred from homology"/>
<dbReference type="EMBL" id="KV454295">
    <property type="protein sequence ID" value="ODQ72650.1"/>
    <property type="molecule type" value="Genomic_DNA"/>
</dbReference>
<gene>
    <name evidence="2" type="ORF">LIPSTDRAFT_4032</name>
</gene>
<evidence type="ECO:0008006" key="4">
    <source>
        <dbReference type="Google" id="ProtNLM"/>
    </source>
</evidence>
<dbReference type="GO" id="GO:0031011">
    <property type="term" value="C:Ino80 complex"/>
    <property type="evidence" value="ECO:0007669"/>
    <property type="project" value="EnsemblFungi"/>
</dbReference>
<dbReference type="OrthoDB" id="5132116at2759"/>
<dbReference type="GO" id="GO:0042393">
    <property type="term" value="F:histone binding"/>
    <property type="evidence" value="ECO:0007669"/>
    <property type="project" value="EnsemblFungi"/>
</dbReference>
<dbReference type="SMART" id="SM00268">
    <property type="entry name" value="ACTIN"/>
    <property type="match status" value="1"/>
</dbReference>
<dbReference type="SUPFAM" id="SSF53067">
    <property type="entry name" value="Actin-like ATPase domain"/>
    <property type="match status" value="2"/>
</dbReference>
<dbReference type="GO" id="GO:0006357">
    <property type="term" value="P:regulation of transcription by RNA polymerase II"/>
    <property type="evidence" value="ECO:0007669"/>
    <property type="project" value="EnsemblFungi"/>
</dbReference>
<dbReference type="Gene3D" id="3.30.420.40">
    <property type="match status" value="2"/>
</dbReference>
<dbReference type="GO" id="GO:0000812">
    <property type="term" value="C:Swr1 complex"/>
    <property type="evidence" value="ECO:0007669"/>
    <property type="project" value="EnsemblFungi"/>
</dbReference>
<evidence type="ECO:0000256" key="1">
    <source>
        <dbReference type="RuleBase" id="RU000487"/>
    </source>
</evidence>
<keyword evidence="3" id="KW-1185">Reference proteome</keyword>
<dbReference type="GO" id="GO:0006281">
    <property type="term" value="P:DNA repair"/>
    <property type="evidence" value="ECO:0007669"/>
    <property type="project" value="EnsemblFungi"/>
</dbReference>
<dbReference type="Proteomes" id="UP000094385">
    <property type="component" value="Unassembled WGS sequence"/>
</dbReference>
<dbReference type="AlphaFoldDB" id="A0A1E3Q4W6"/>